<dbReference type="GO" id="GO:0016740">
    <property type="term" value="F:transferase activity"/>
    <property type="evidence" value="ECO:0007669"/>
    <property type="project" value="UniProtKB-KW"/>
</dbReference>
<feature type="domain" description="PilZ" evidence="1">
    <location>
        <begin position="99"/>
        <end position="204"/>
    </location>
</feature>
<reference evidence="3 4" key="1">
    <citation type="submission" date="2014-02" db="EMBL/GenBank/DDBJ databases">
        <title>Draft genome sequence of Lysinibacillus odysseyi NBRC 100172.</title>
        <authorList>
            <person name="Zhang F."/>
            <person name="Wang G."/>
            <person name="Zhang L."/>
        </authorList>
    </citation>
    <scope>NUCLEOTIDE SEQUENCE [LARGE SCALE GENOMIC DNA]</scope>
    <source>
        <strain evidence="3 4">NBRC 100172</strain>
    </source>
</reference>
<dbReference type="Proteomes" id="UP000030437">
    <property type="component" value="Unassembled WGS sequence"/>
</dbReference>
<dbReference type="OrthoDB" id="1951449at2"/>
<comment type="caution">
    <text evidence="3">The sequence shown here is derived from an EMBL/GenBank/DDBJ whole genome shotgun (WGS) entry which is preliminary data.</text>
</comment>
<dbReference type="AlphaFoldDB" id="A0A0A3INA7"/>
<feature type="domain" description="Type III secretion system flagellar brake protein YcgR PilZN" evidence="2">
    <location>
        <begin position="4"/>
        <end position="90"/>
    </location>
</feature>
<dbReference type="eggNOG" id="COG5581">
    <property type="taxonomic scope" value="Bacteria"/>
</dbReference>
<keyword evidence="3" id="KW-0808">Transferase</keyword>
<evidence type="ECO:0000259" key="1">
    <source>
        <dbReference type="Pfam" id="PF07238"/>
    </source>
</evidence>
<accession>A0A0A3INA7</accession>
<dbReference type="SUPFAM" id="SSF141371">
    <property type="entry name" value="PilZ domain-like"/>
    <property type="match status" value="1"/>
</dbReference>
<dbReference type="RefSeq" id="WP_036154445.1">
    <property type="nucleotide sequence ID" value="NZ_AVCX01000006.1"/>
</dbReference>
<sequence>MELKIGTMLILEPTYTDSVEKLRCKVVEQNEHAIYIDYPVNTETKRTAFLVDGAQFRATFHTEAKQSFAFNTEVLGRKKGNIPMIMLKVPPEDEFIKIQRREYVRVETAVDIAVGHEERYNQFVSADISAGGILLHINQSVTFKEGDVVQLTIVLPYLNGDMRYVITDASVISIFERNGQRYASMQFKDTDDLDKQYIVRFCFERQLHIRKKEMNTPV</sequence>
<name>A0A0A3INA7_9BACI</name>
<dbReference type="InterPro" id="IPR009926">
    <property type="entry name" value="T3SS_YcgR_PilZN"/>
</dbReference>
<dbReference type="EMBL" id="JPVP01000055">
    <property type="protein sequence ID" value="KGR84955.1"/>
    <property type="molecule type" value="Genomic_DNA"/>
</dbReference>
<dbReference type="Pfam" id="PF07238">
    <property type="entry name" value="PilZ"/>
    <property type="match status" value="1"/>
</dbReference>
<gene>
    <name evidence="3" type="ORF">CD32_10875</name>
</gene>
<evidence type="ECO:0000313" key="4">
    <source>
        <dbReference type="Proteomes" id="UP000030437"/>
    </source>
</evidence>
<dbReference type="Pfam" id="PF12945">
    <property type="entry name" value="PilZNR"/>
    <property type="match status" value="1"/>
</dbReference>
<keyword evidence="4" id="KW-1185">Reference proteome</keyword>
<dbReference type="STRING" id="1220589.CD32_10875"/>
<dbReference type="GO" id="GO:0035438">
    <property type="term" value="F:cyclic-di-GMP binding"/>
    <property type="evidence" value="ECO:0007669"/>
    <property type="project" value="InterPro"/>
</dbReference>
<protein>
    <submittedName>
        <fullName evidence="3">Glycosyltransferase</fullName>
    </submittedName>
</protein>
<dbReference type="Gene3D" id="2.40.10.220">
    <property type="entry name" value="predicted glycosyltransferase like domains"/>
    <property type="match status" value="1"/>
</dbReference>
<proteinExistence type="predicted"/>
<evidence type="ECO:0000259" key="2">
    <source>
        <dbReference type="Pfam" id="PF12945"/>
    </source>
</evidence>
<dbReference type="InterPro" id="IPR009875">
    <property type="entry name" value="PilZ_domain"/>
</dbReference>
<organism evidence="3 4">
    <name type="scientific">Lysinibacillus odysseyi 34hs-1 = NBRC 100172</name>
    <dbReference type="NCBI Taxonomy" id="1220589"/>
    <lineage>
        <taxon>Bacteria</taxon>
        <taxon>Bacillati</taxon>
        <taxon>Bacillota</taxon>
        <taxon>Bacilli</taxon>
        <taxon>Bacillales</taxon>
        <taxon>Bacillaceae</taxon>
        <taxon>Lysinibacillus</taxon>
    </lineage>
</organism>
<evidence type="ECO:0000313" key="3">
    <source>
        <dbReference type="EMBL" id="KGR84955.1"/>
    </source>
</evidence>